<feature type="transmembrane region" description="Helical" evidence="2">
    <location>
        <begin position="391"/>
        <end position="410"/>
    </location>
</feature>
<feature type="transmembrane region" description="Helical" evidence="2">
    <location>
        <begin position="455"/>
        <end position="474"/>
    </location>
</feature>
<keyword evidence="2" id="KW-0812">Transmembrane</keyword>
<evidence type="ECO:0008006" key="6">
    <source>
        <dbReference type="Google" id="ProtNLM"/>
    </source>
</evidence>
<protein>
    <recommendedName>
        <fullName evidence="6">PLAT domain-containing protein</fullName>
    </recommendedName>
</protein>
<evidence type="ECO:0000256" key="1">
    <source>
        <dbReference type="SAM" id="MobiDB-lite"/>
    </source>
</evidence>
<feature type="transmembrane region" description="Helical" evidence="2">
    <location>
        <begin position="231"/>
        <end position="251"/>
    </location>
</feature>
<sequence>MALQRLTSIILLLSALCLSTRQTVAVRNASETDGGKPLGTAWLESGTDKMGHPLTCTVSTQEDLHEFIDMTEDREKATLFEFHITLRNYTYKPFSNVTGLHFKPWLWYLTKSQHGRTLLMLSFHYDVLSMNILTIGVKESDLVLTDSPSGCFGQLVTSSQVSAVRGLLLNRKGKDKGSSRWVLNPDSQDFACNQVIEDRSGSADFVYNCCYRDLNDPDGKNIMCTTKGDDFWINILYLAITSIKIMMFLFCPKFLPNNVYSAAYVASEYVIDLKKTIKMKLFISEKNDTNITYKHRLTLEQISNWKKLRETIDQMPFDETIPIKISKLKIKVKGKRILPENDPPTGLMRTIYDNLIRCKMKNLDPFKDCCETSIYASMEPKFRHKITWHKFVQLTVKTFMLILIPVPYYIRLLIYFMFEEEELSLRQAAVDANGLTTSFNFYRSNVIQYFSPTHGVFIATYVFYFLIGLIIGFSDQNFREKLKDICRAALQDMNSVSQTGVLGIIIRLILFPFKRCGLLGFLLAPIYLVFIMPACMVIFVLYCVPTVYLSIRLPYHARKLANESAALEEAEKNKRIIKMQKLGKKLSKIDKSAHEPDMTHTADNYCCPDEYDFQGFTSIKSVFLQIITAVFCLCILYSIALVFSESIGLFVEVMAFTMMGIIVNAGSVLKYVTMVLLVFVYMNDCYSNVYENYLTFNKAIMDEIIERTTTDLRKIASMPSSQQANTAFQVRCVDETKELIPSLNFDKKEIRWKIGQLLLFLDCYDTPRIPLRMFQKLCQVRVHGAPGPVYINLLAATGKFMIIVIFLMFVMIVVMAFGNVHAMSSANTTLATLAGGFVPMLLKNVLSSKGTRLSLKTVSFKGQIDEIIEEYKQYWPVVDLLIQRQVPGEDDAEEEKKEGDKQDSPRPDSREEDSKKNNNTENDKHDSGNNDDSKPDKVKDEKSDTIAKHDEFAKDNGDLLENIVPKTEYDVDLFIDFSVADTGGWSLSGSNESLSTERDRMMPGYFDPNKVVIDMEPLEKVRPRYEPPPPSYQQNQQQGSPPQYRRTTPAALQPQVPLVVMFAHTDTN</sequence>
<reference evidence="4" key="1">
    <citation type="submission" date="2020-05" db="UniProtKB">
        <authorList>
            <consortium name="EnsemblMetazoa"/>
        </authorList>
    </citation>
    <scope>IDENTIFICATION</scope>
    <source>
        <strain evidence="4">BB02</strain>
    </source>
</reference>
<feature type="compositionally biased region" description="Basic and acidic residues" evidence="1">
    <location>
        <begin position="894"/>
        <end position="950"/>
    </location>
</feature>
<evidence type="ECO:0000313" key="4">
    <source>
        <dbReference type="EnsemblMetazoa" id="BGLB022410-PB"/>
    </source>
</evidence>
<dbReference type="KEGG" id="bgt:106079075"/>
<organism evidence="4 5">
    <name type="scientific">Biomphalaria glabrata</name>
    <name type="common">Bloodfluke planorb</name>
    <name type="synonym">Freshwater snail</name>
    <dbReference type="NCBI Taxonomy" id="6526"/>
    <lineage>
        <taxon>Eukaryota</taxon>
        <taxon>Metazoa</taxon>
        <taxon>Spiralia</taxon>
        <taxon>Lophotrochozoa</taxon>
        <taxon>Mollusca</taxon>
        <taxon>Gastropoda</taxon>
        <taxon>Heterobranchia</taxon>
        <taxon>Euthyneura</taxon>
        <taxon>Panpulmonata</taxon>
        <taxon>Hygrophila</taxon>
        <taxon>Lymnaeoidea</taxon>
        <taxon>Planorbidae</taxon>
        <taxon>Biomphalaria</taxon>
    </lineage>
</organism>
<dbReference type="AlphaFoldDB" id="A0A2C9KQN8"/>
<keyword evidence="2" id="KW-1133">Transmembrane helix</keyword>
<gene>
    <name evidence="4" type="primary">106079075</name>
</gene>
<dbReference type="VEuPathDB" id="VectorBase:BGLAX_033928"/>
<feature type="region of interest" description="Disordered" evidence="1">
    <location>
        <begin position="1019"/>
        <end position="1052"/>
    </location>
</feature>
<proteinExistence type="predicted"/>
<feature type="transmembrane region" description="Helical" evidence="2">
    <location>
        <begin position="525"/>
        <end position="549"/>
    </location>
</feature>
<evidence type="ECO:0000313" key="5">
    <source>
        <dbReference type="Proteomes" id="UP000076420"/>
    </source>
</evidence>
<feature type="transmembrane region" description="Helical" evidence="2">
    <location>
        <begin position="495"/>
        <end position="513"/>
    </location>
</feature>
<dbReference type="OrthoDB" id="5965014at2759"/>
<keyword evidence="3" id="KW-0732">Signal</keyword>
<feature type="region of interest" description="Disordered" evidence="1">
    <location>
        <begin position="888"/>
        <end position="950"/>
    </location>
</feature>
<feature type="chain" id="PRO_5012293555" description="PLAT domain-containing protein" evidence="3">
    <location>
        <begin position="26"/>
        <end position="1068"/>
    </location>
</feature>
<feature type="transmembrane region" description="Helical" evidence="2">
    <location>
        <begin position="800"/>
        <end position="820"/>
    </location>
</feature>
<feature type="compositionally biased region" description="Low complexity" evidence="1">
    <location>
        <begin position="1032"/>
        <end position="1044"/>
    </location>
</feature>
<dbReference type="EnsemblMetazoa" id="BGLB022410-RB">
    <property type="protein sequence ID" value="BGLB022410-PB"/>
    <property type="gene ID" value="BGLB022410"/>
</dbReference>
<feature type="transmembrane region" description="Helical" evidence="2">
    <location>
        <begin position="655"/>
        <end position="681"/>
    </location>
</feature>
<dbReference type="VEuPathDB" id="VectorBase:BGLB022410"/>
<feature type="signal peptide" evidence="3">
    <location>
        <begin position="1"/>
        <end position="25"/>
    </location>
</feature>
<accession>A0A2C9KQN8</accession>
<evidence type="ECO:0000256" key="3">
    <source>
        <dbReference type="SAM" id="SignalP"/>
    </source>
</evidence>
<dbReference type="Proteomes" id="UP000076420">
    <property type="component" value="Unassembled WGS sequence"/>
</dbReference>
<feature type="transmembrane region" description="Helical" evidence="2">
    <location>
        <begin position="622"/>
        <end position="643"/>
    </location>
</feature>
<name>A0A2C9KQN8_BIOGL</name>
<evidence type="ECO:0000256" key="2">
    <source>
        <dbReference type="SAM" id="Phobius"/>
    </source>
</evidence>
<keyword evidence="2" id="KW-0472">Membrane</keyword>